<dbReference type="InterPro" id="IPR021109">
    <property type="entry name" value="Peptidase_aspartic_dom_sf"/>
</dbReference>
<name>A0A9W7HXW8_HIBTR</name>
<dbReference type="EMBL" id="BSYR01000020">
    <property type="protein sequence ID" value="GMI85432.1"/>
    <property type="molecule type" value="Genomic_DNA"/>
</dbReference>
<proteinExistence type="predicted"/>
<dbReference type="CDD" id="cd00303">
    <property type="entry name" value="retropepsin_like"/>
    <property type="match status" value="1"/>
</dbReference>
<comment type="caution">
    <text evidence="1">The sequence shown here is derived from an EMBL/GenBank/DDBJ whole genome shotgun (WGS) entry which is preliminary data.</text>
</comment>
<reference evidence="1" key="1">
    <citation type="submission" date="2023-05" db="EMBL/GenBank/DDBJ databases">
        <title>Genome and transcriptome analyses reveal genes involved in the formation of fine ridges on petal epidermal cells in Hibiscus trionum.</title>
        <authorList>
            <person name="Koshimizu S."/>
            <person name="Masuda S."/>
            <person name="Ishii T."/>
            <person name="Shirasu K."/>
            <person name="Hoshino A."/>
            <person name="Arita M."/>
        </authorList>
    </citation>
    <scope>NUCLEOTIDE SEQUENCE</scope>
    <source>
        <strain evidence="1">Hamamatsu line</strain>
    </source>
</reference>
<dbReference type="Proteomes" id="UP001165190">
    <property type="component" value="Unassembled WGS sequence"/>
</dbReference>
<dbReference type="OrthoDB" id="1306327at2759"/>
<dbReference type="Gene3D" id="2.40.70.10">
    <property type="entry name" value="Acid Proteases"/>
    <property type="match status" value="1"/>
</dbReference>
<gene>
    <name evidence="1" type="ORF">HRI_002212500</name>
</gene>
<evidence type="ECO:0000313" key="2">
    <source>
        <dbReference type="Proteomes" id="UP001165190"/>
    </source>
</evidence>
<evidence type="ECO:0000313" key="1">
    <source>
        <dbReference type="EMBL" id="GMI85432.1"/>
    </source>
</evidence>
<dbReference type="AlphaFoldDB" id="A0A9W7HXW8"/>
<protein>
    <recommendedName>
        <fullName evidence="3">Reverse transcriptase domain-containing protein</fullName>
    </recommendedName>
</protein>
<sequence length="91" mass="10283">MTKSIFLKLGIQEAQPTKVVLQLADHSHVFPEGRIEDVVVKVDRFIFPVDFFILDCEADSSTPIILGRSFLATRRALIDCEKGEFTMRVAD</sequence>
<accession>A0A9W7HXW8</accession>
<keyword evidence="2" id="KW-1185">Reference proteome</keyword>
<dbReference type="PANTHER" id="PTHR33067">
    <property type="entry name" value="RNA-DIRECTED DNA POLYMERASE-RELATED"/>
    <property type="match status" value="1"/>
</dbReference>
<organism evidence="1 2">
    <name type="scientific">Hibiscus trionum</name>
    <name type="common">Flower of an hour</name>
    <dbReference type="NCBI Taxonomy" id="183268"/>
    <lineage>
        <taxon>Eukaryota</taxon>
        <taxon>Viridiplantae</taxon>
        <taxon>Streptophyta</taxon>
        <taxon>Embryophyta</taxon>
        <taxon>Tracheophyta</taxon>
        <taxon>Spermatophyta</taxon>
        <taxon>Magnoliopsida</taxon>
        <taxon>eudicotyledons</taxon>
        <taxon>Gunneridae</taxon>
        <taxon>Pentapetalae</taxon>
        <taxon>rosids</taxon>
        <taxon>malvids</taxon>
        <taxon>Malvales</taxon>
        <taxon>Malvaceae</taxon>
        <taxon>Malvoideae</taxon>
        <taxon>Hibiscus</taxon>
    </lineage>
</organism>
<evidence type="ECO:0008006" key="3">
    <source>
        <dbReference type="Google" id="ProtNLM"/>
    </source>
</evidence>